<reference evidence="4" key="1">
    <citation type="submission" date="2023-07" db="EMBL/GenBank/DDBJ databases">
        <title>Conexibacter stalactiti sp. nov., isolated from stalactites in a lava cave and emended description of the genus Conexibacter.</title>
        <authorList>
            <person name="Lee S.D."/>
        </authorList>
    </citation>
    <scope>NUCLEOTIDE SEQUENCE [LARGE SCALE GENOMIC DNA]</scope>
    <source>
        <strain evidence="4">KCTC 39840</strain>
    </source>
</reference>
<evidence type="ECO:0000313" key="4">
    <source>
        <dbReference type="Proteomes" id="UP001284601"/>
    </source>
</evidence>
<sequence length="228" mass="25121">MSRFAGALATTLAILAACAATAAAHQGDARYRSVLRGVDPATSGLRVEVLNYDDRFELDNRTGETVTIYGYNREPYARIDADGTVAVNRNSTAYYLNDERYANVPVPAEVRRNPRAEPDWVVRDRTGRFEWHDHRMHWMARGIAPQVRDEAVRTKVFDYAVPIAVGSQPASITGTLWWVGEQDSGSFPVAAIVSLVVLVALLGGAVVVVRRRRGAQPKRAADAEPDAW</sequence>
<dbReference type="Proteomes" id="UP001284601">
    <property type="component" value="Unassembled WGS sequence"/>
</dbReference>
<name>A0ABU4HWD1_9ACTN</name>
<feature type="signal peptide" evidence="2">
    <location>
        <begin position="1"/>
        <end position="22"/>
    </location>
</feature>
<dbReference type="EMBL" id="JAWSTH010000092">
    <property type="protein sequence ID" value="MDW5597540.1"/>
    <property type="molecule type" value="Genomic_DNA"/>
</dbReference>
<accession>A0ABU4HWD1</accession>
<evidence type="ECO:0000256" key="2">
    <source>
        <dbReference type="SAM" id="SignalP"/>
    </source>
</evidence>
<keyword evidence="1" id="KW-1133">Transmembrane helix</keyword>
<evidence type="ECO:0000313" key="3">
    <source>
        <dbReference type="EMBL" id="MDW5597540.1"/>
    </source>
</evidence>
<keyword evidence="1" id="KW-0472">Membrane</keyword>
<feature type="chain" id="PRO_5046786350" evidence="2">
    <location>
        <begin position="23"/>
        <end position="228"/>
    </location>
</feature>
<gene>
    <name evidence="3" type="ORF">R7226_24535</name>
</gene>
<feature type="transmembrane region" description="Helical" evidence="1">
    <location>
        <begin position="189"/>
        <end position="209"/>
    </location>
</feature>
<keyword evidence="2" id="KW-0732">Signal</keyword>
<organism evidence="3 4">
    <name type="scientific">Conexibacter stalactiti</name>
    <dbReference type="NCBI Taxonomy" id="1940611"/>
    <lineage>
        <taxon>Bacteria</taxon>
        <taxon>Bacillati</taxon>
        <taxon>Actinomycetota</taxon>
        <taxon>Thermoleophilia</taxon>
        <taxon>Solirubrobacterales</taxon>
        <taxon>Conexibacteraceae</taxon>
        <taxon>Conexibacter</taxon>
    </lineage>
</organism>
<keyword evidence="4" id="KW-1185">Reference proteome</keyword>
<evidence type="ECO:0000256" key="1">
    <source>
        <dbReference type="SAM" id="Phobius"/>
    </source>
</evidence>
<protein>
    <submittedName>
        <fullName evidence="3">Uncharacterized protein</fullName>
    </submittedName>
</protein>
<dbReference type="PROSITE" id="PS51257">
    <property type="entry name" value="PROKAR_LIPOPROTEIN"/>
    <property type="match status" value="1"/>
</dbReference>
<comment type="caution">
    <text evidence="3">The sequence shown here is derived from an EMBL/GenBank/DDBJ whole genome shotgun (WGS) entry which is preliminary data.</text>
</comment>
<proteinExistence type="predicted"/>
<dbReference type="RefSeq" id="WP_318600006.1">
    <property type="nucleotide sequence ID" value="NZ_JAWSTH010000092.1"/>
</dbReference>
<keyword evidence="1" id="KW-0812">Transmembrane</keyword>